<accession>A0A6P4CNU1</accession>
<keyword evidence="1" id="KW-0863">Zinc-finger</keyword>
<dbReference type="SMART" id="SM00343">
    <property type="entry name" value="ZnF_C2HC"/>
    <property type="match status" value="2"/>
</dbReference>
<dbReference type="InterPro" id="IPR001878">
    <property type="entry name" value="Znf_CCHC"/>
</dbReference>
<evidence type="ECO:0000313" key="6">
    <source>
        <dbReference type="RefSeq" id="XP_015954609.1"/>
    </source>
</evidence>
<dbReference type="Proteomes" id="UP000515211">
    <property type="component" value="Chromosome 3"/>
</dbReference>
<dbReference type="PANTHER" id="PTHR47718">
    <property type="entry name" value="OS01G0519700 PROTEIN"/>
    <property type="match status" value="1"/>
</dbReference>
<dbReference type="SUPFAM" id="SSF57756">
    <property type="entry name" value="Retrovirus zinc finger-like domains"/>
    <property type="match status" value="1"/>
</dbReference>
<feature type="domain" description="SWIM-type" evidence="4">
    <location>
        <begin position="477"/>
        <end position="513"/>
    </location>
</feature>
<evidence type="ECO:0000256" key="1">
    <source>
        <dbReference type="PROSITE-ProRule" id="PRU00047"/>
    </source>
</evidence>
<dbReference type="Pfam" id="PF10551">
    <property type="entry name" value="MULE"/>
    <property type="match status" value="1"/>
</dbReference>
<evidence type="ECO:0000259" key="4">
    <source>
        <dbReference type="PROSITE" id="PS50966"/>
    </source>
</evidence>
<proteinExistence type="predicted"/>
<evidence type="ECO:0000259" key="3">
    <source>
        <dbReference type="PROSITE" id="PS50158"/>
    </source>
</evidence>
<evidence type="ECO:0000256" key="2">
    <source>
        <dbReference type="SAM" id="MobiDB-lite"/>
    </source>
</evidence>
<dbReference type="InterPro" id="IPR018289">
    <property type="entry name" value="MULE_transposase_dom"/>
</dbReference>
<dbReference type="PROSITE" id="PS50966">
    <property type="entry name" value="ZF_SWIM"/>
    <property type="match status" value="1"/>
</dbReference>
<dbReference type="KEGG" id="adu:107478967"/>
<feature type="compositionally biased region" description="Low complexity" evidence="2">
    <location>
        <begin position="663"/>
        <end position="676"/>
    </location>
</feature>
<sequence>MKRIYKKGRCRYCGKARHTKRNCPKRAAAAEAAAAQPTAANGGKGQANSAALVLQAPTKINLELSQPPLSATDDSQQIQLCDICGDVSFFERFSCVELTSIDMDIDVSSQMDFDLYSSDNDEESSEMSLGVCGSSGSSDDDDSTSLFGMGTIFTSEEEAYNAYKGFAWTRGFGVCKGDVGRVDGVLVRRDIFCHRQGTRSDKHYDRPERVREERLESRTNCKAKLKIYYDVHDNVWRVRKIIDEHNHNMAPTAVCNLLPSHRKMSDGDKAQVNSMKQFKIPTPKIMAYMAGQSGGYNMLRFSKRDLYNYDEEVRTYRWVPLNLLDVMGQRTPNLVVTDGKKAMRAAIAEVMPSAMHRLCAWHLEKNCVQRVKEAKFWKVFKKVIYANFDFDDLDRVVKDYQNNEVTAQFYSIYYTPVLNTGLDAIELSTSKLYTRAVFREVKKQIKGVATLLFQGRESISMTIVYSFSKMGRPDRVFKVLYDPNDRKIECECKMSDSYVIPCSHIFCVMKYEGMEEIPETLVLRRWCKIAKDCTTLKMENDSREQARLLRYNALYSTLSHVVTLGCKEVEDFALAQDAISNLVDILQQRCVKKDGNKVLPNNCAVKDPTMAATKGAPKREKTNLCASEEEPKPKRHCCTKCGVPGHTRRLCASHDAKAVPTGSKAPSSAFAESSFANVKSTK</sequence>
<reference evidence="5" key="1">
    <citation type="journal article" date="2016" name="Nat. Genet.">
        <title>The genome sequences of Arachis duranensis and Arachis ipaensis, the diploid ancestors of cultivated peanut.</title>
        <authorList>
            <person name="Bertioli D.J."/>
            <person name="Cannon S.B."/>
            <person name="Froenicke L."/>
            <person name="Huang G."/>
            <person name="Farmer A.D."/>
            <person name="Cannon E.K."/>
            <person name="Liu X."/>
            <person name="Gao D."/>
            <person name="Clevenger J."/>
            <person name="Dash S."/>
            <person name="Ren L."/>
            <person name="Moretzsohn M.C."/>
            <person name="Shirasawa K."/>
            <person name="Huang W."/>
            <person name="Vidigal B."/>
            <person name="Abernathy B."/>
            <person name="Chu Y."/>
            <person name="Niederhuth C.E."/>
            <person name="Umale P."/>
            <person name="Araujo A.C."/>
            <person name="Kozik A."/>
            <person name="Kim K.D."/>
            <person name="Burow M.D."/>
            <person name="Varshney R.K."/>
            <person name="Wang X."/>
            <person name="Zhang X."/>
            <person name="Barkley N."/>
            <person name="Guimaraes P.M."/>
            <person name="Isobe S."/>
            <person name="Guo B."/>
            <person name="Liao B."/>
            <person name="Stalker H.T."/>
            <person name="Schmitz R.J."/>
            <person name="Scheffler B.E."/>
            <person name="Leal-Bertioli S.C."/>
            <person name="Xun X."/>
            <person name="Jackson S.A."/>
            <person name="Michelmore R."/>
            <person name="Ozias-Akins P."/>
        </authorList>
    </citation>
    <scope>NUCLEOTIDE SEQUENCE [LARGE SCALE GENOMIC DNA]</scope>
    <source>
        <strain evidence="5">cv. V14167</strain>
    </source>
</reference>
<dbReference type="GO" id="GO:0003676">
    <property type="term" value="F:nucleic acid binding"/>
    <property type="evidence" value="ECO:0007669"/>
    <property type="project" value="InterPro"/>
</dbReference>
<dbReference type="PANTHER" id="PTHR47718:SF13">
    <property type="entry name" value="OS09G0290500 PROTEIN"/>
    <property type="match status" value="1"/>
</dbReference>
<keyword evidence="1" id="KW-0862">Zinc</keyword>
<evidence type="ECO:0000313" key="5">
    <source>
        <dbReference type="Proteomes" id="UP000515211"/>
    </source>
</evidence>
<protein>
    <submittedName>
        <fullName evidence="6">Protein FAR1-RELATED SEQUENCE 5-like</fullName>
    </submittedName>
</protein>
<organism evidence="5 6">
    <name type="scientific">Arachis duranensis</name>
    <name type="common">Wild peanut</name>
    <dbReference type="NCBI Taxonomy" id="130453"/>
    <lineage>
        <taxon>Eukaryota</taxon>
        <taxon>Viridiplantae</taxon>
        <taxon>Streptophyta</taxon>
        <taxon>Embryophyta</taxon>
        <taxon>Tracheophyta</taxon>
        <taxon>Spermatophyta</taxon>
        <taxon>Magnoliopsida</taxon>
        <taxon>eudicotyledons</taxon>
        <taxon>Gunneridae</taxon>
        <taxon>Pentapetalae</taxon>
        <taxon>rosids</taxon>
        <taxon>fabids</taxon>
        <taxon>Fabales</taxon>
        <taxon>Fabaceae</taxon>
        <taxon>Papilionoideae</taxon>
        <taxon>50 kb inversion clade</taxon>
        <taxon>dalbergioids sensu lato</taxon>
        <taxon>Dalbergieae</taxon>
        <taxon>Pterocarpus clade</taxon>
        <taxon>Arachis</taxon>
    </lineage>
</organism>
<dbReference type="InterPro" id="IPR007527">
    <property type="entry name" value="Znf_SWIM"/>
</dbReference>
<keyword evidence="5" id="KW-1185">Reference proteome</keyword>
<dbReference type="InterPro" id="IPR004330">
    <property type="entry name" value="FAR1_DNA_bnd_dom"/>
</dbReference>
<dbReference type="GO" id="GO:0008270">
    <property type="term" value="F:zinc ion binding"/>
    <property type="evidence" value="ECO:0007669"/>
    <property type="project" value="UniProtKB-KW"/>
</dbReference>
<feature type="region of interest" description="Disordered" evidence="2">
    <location>
        <begin position="118"/>
        <end position="141"/>
    </location>
</feature>
<keyword evidence="1" id="KW-0479">Metal-binding</keyword>
<reference evidence="6" key="2">
    <citation type="submission" date="2025-08" db="UniProtKB">
        <authorList>
            <consortium name="RefSeq"/>
        </authorList>
    </citation>
    <scope>IDENTIFICATION</scope>
    <source>
        <tissue evidence="6">Whole plant</tissue>
    </source>
</reference>
<dbReference type="PROSITE" id="PS50158">
    <property type="entry name" value="ZF_CCHC"/>
    <property type="match status" value="1"/>
</dbReference>
<dbReference type="InterPro" id="IPR036875">
    <property type="entry name" value="Znf_CCHC_sf"/>
</dbReference>
<dbReference type="RefSeq" id="XP_015954609.1">
    <property type="nucleotide sequence ID" value="XM_016099123.1"/>
</dbReference>
<feature type="domain" description="CCHC-type" evidence="3">
    <location>
        <begin position="9"/>
        <end position="25"/>
    </location>
</feature>
<feature type="region of interest" description="Disordered" evidence="2">
    <location>
        <begin position="658"/>
        <end position="682"/>
    </location>
</feature>
<name>A0A6P4CNU1_ARADU</name>
<dbReference type="GeneID" id="107478967"/>
<gene>
    <name evidence="6" type="primary">LOC107478967</name>
</gene>
<dbReference type="Pfam" id="PF03101">
    <property type="entry name" value="FAR1"/>
    <property type="match status" value="1"/>
</dbReference>
<dbReference type="AlphaFoldDB" id="A0A6P4CNU1"/>